<evidence type="ECO:0000256" key="1">
    <source>
        <dbReference type="SAM" id="MobiDB-lite"/>
    </source>
</evidence>
<name>A0A210Q5V3_MIZYE</name>
<dbReference type="EMBL" id="NEDP02004925">
    <property type="protein sequence ID" value="OWF44101.1"/>
    <property type="molecule type" value="Genomic_DNA"/>
</dbReference>
<gene>
    <name evidence="2" type="ORF">KP79_PYT21087</name>
</gene>
<protein>
    <submittedName>
        <fullName evidence="2">Uncharacterized protein</fullName>
    </submittedName>
</protein>
<feature type="region of interest" description="Disordered" evidence="1">
    <location>
        <begin position="41"/>
        <end position="94"/>
    </location>
</feature>
<sequence>MEEEVRANNNPGKEVVVAGIVVADTAIEVGKIRMVMVKKGVEVDGEEGDGEEEDGMESMKEEGEEGDREEGDGMESMKEGEEEETEAESDHRQGCLAEKLACGNMERKIRNLLDDIQTGDNVQPQPSRSGASLDQDVG</sequence>
<dbReference type="AlphaFoldDB" id="A0A210Q5V3"/>
<evidence type="ECO:0000313" key="2">
    <source>
        <dbReference type="EMBL" id="OWF44101.1"/>
    </source>
</evidence>
<organism evidence="2 3">
    <name type="scientific">Mizuhopecten yessoensis</name>
    <name type="common">Japanese scallop</name>
    <name type="synonym">Patinopecten yessoensis</name>
    <dbReference type="NCBI Taxonomy" id="6573"/>
    <lineage>
        <taxon>Eukaryota</taxon>
        <taxon>Metazoa</taxon>
        <taxon>Spiralia</taxon>
        <taxon>Lophotrochozoa</taxon>
        <taxon>Mollusca</taxon>
        <taxon>Bivalvia</taxon>
        <taxon>Autobranchia</taxon>
        <taxon>Pteriomorphia</taxon>
        <taxon>Pectinida</taxon>
        <taxon>Pectinoidea</taxon>
        <taxon>Pectinidae</taxon>
        <taxon>Mizuhopecten</taxon>
    </lineage>
</organism>
<comment type="caution">
    <text evidence="2">The sequence shown here is derived from an EMBL/GenBank/DDBJ whole genome shotgun (WGS) entry which is preliminary data.</text>
</comment>
<keyword evidence="3" id="KW-1185">Reference proteome</keyword>
<reference evidence="2 3" key="1">
    <citation type="journal article" date="2017" name="Nat. Ecol. Evol.">
        <title>Scallop genome provides insights into evolution of bilaterian karyotype and development.</title>
        <authorList>
            <person name="Wang S."/>
            <person name="Zhang J."/>
            <person name="Jiao W."/>
            <person name="Li J."/>
            <person name="Xun X."/>
            <person name="Sun Y."/>
            <person name="Guo X."/>
            <person name="Huan P."/>
            <person name="Dong B."/>
            <person name="Zhang L."/>
            <person name="Hu X."/>
            <person name="Sun X."/>
            <person name="Wang J."/>
            <person name="Zhao C."/>
            <person name="Wang Y."/>
            <person name="Wang D."/>
            <person name="Huang X."/>
            <person name="Wang R."/>
            <person name="Lv J."/>
            <person name="Li Y."/>
            <person name="Zhang Z."/>
            <person name="Liu B."/>
            <person name="Lu W."/>
            <person name="Hui Y."/>
            <person name="Liang J."/>
            <person name="Zhou Z."/>
            <person name="Hou R."/>
            <person name="Li X."/>
            <person name="Liu Y."/>
            <person name="Li H."/>
            <person name="Ning X."/>
            <person name="Lin Y."/>
            <person name="Zhao L."/>
            <person name="Xing Q."/>
            <person name="Dou J."/>
            <person name="Li Y."/>
            <person name="Mao J."/>
            <person name="Guo H."/>
            <person name="Dou H."/>
            <person name="Li T."/>
            <person name="Mu C."/>
            <person name="Jiang W."/>
            <person name="Fu Q."/>
            <person name="Fu X."/>
            <person name="Miao Y."/>
            <person name="Liu J."/>
            <person name="Yu Q."/>
            <person name="Li R."/>
            <person name="Liao H."/>
            <person name="Li X."/>
            <person name="Kong Y."/>
            <person name="Jiang Z."/>
            <person name="Chourrout D."/>
            <person name="Li R."/>
            <person name="Bao Z."/>
        </authorList>
    </citation>
    <scope>NUCLEOTIDE SEQUENCE [LARGE SCALE GENOMIC DNA]</scope>
    <source>
        <strain evidence="2 3">PY_sf001</strain>
    </source>
</reference>
<dbReference type="Proteomes" id="UP000242188">
    <property type="component" value="Unassembled WGS sequence"/>
</dbReference>
<feature type="region of interest" description="Disordered" evidence="1">
    <location>
        <begin position="115"/>
        <end position="138"/>
    </location>
</feature>
<proteinExistence type="predicted"/>
<feature type="compositionally biased region" description="Polar residues" evidence="1">
    <location>
        <begin position="118"/>
        <end position="132"/>
    </location>
</feature>
<accession>A0A210Q5V3</accession>
<feature type="compositionally biased region" description="Acidic residues" evidence="1">
    <location>
        <begin position="43"/>
        <end position="73"/>
    </location>
</feature>
<evidence type="ECO:0000313" key="3">
    <source>
        <dbReference type="Proteomes" id="UP000242188"/>
    </source>
</evidence>